<organism evidence="2 3">
    <name type="scientific">Rathayibacter toxicus</name>
    <dbReference type="NCBI Taxonomy" id="145458"/>
    <lineage>
        <taxon>Bacteria</taxon>
        <taxon>Bacillati</taxon>
        <taxon>Actinomycetota</taxon>
        <taxon>Actinomycetes</taxon>
        <taxon>Micrococcales</taxon>
        <taxon>Microbacteriaceae</taxon>
        <taxon>Rathayibacter</taxon>
    </lineage>
</organism>
<protein>
    <submittedName>
        <fullName evidence="2">Transcriptional regulator</fullName>
    </submittedName>
</protein>
<reference evidence="2 3" key="1">
    <citation type="submission" date="2015-04" db="EMBL/GenBank/DDBJ databases">
        <title>Draft genome sequence of Rathayibacter toxicus strain FH-142 (AKA 70134 or CS 32), a Western Australian isolate.</title>
        <authorList>
            <consortium name="Consortium for Microbial Forensics and Genomics (microFORGE)"/>
            <person name="Knight B.M."/>
            <person name="Roberts D.P."/>
            <person name="Lin D."/>
            <person name="Hari K."/>
            <person name="Fletcher J."/>
            <person name="Melcher U."/>
            <person name="Blagden T."/>
            <person name="Luster D.G."/>
            <person name="Sechler A.J."/>
            <person name="Schneider W.L."/>
            <person name="Winegar R.A."/>
        </authorList>
    </citation>
    <scope>NUCLEOTIDE SEQUENCE [LARGE SCALE GENOMIC DNA]</scope>
    <source>
        <strain evidence="2 3">FH142</strain>
    </source>
</reference>
<dbReference type="GO" id="GO:0006950">
    <property type="term" value="P:response to stress"/>
    <property type="evidence" value="ECO:0007669"/>
    <property type="project" value="TreeGrafter"/>
</dbReference>
<dbReference type="InterPro" id="IPR036390">
    <property type="entry name" value="WH_DNA-bd_sf"/>
</dbReference>
<dbReference type="SUPFAM" id="SSF46785">
    <property type="entry name" value="Winged helix' DNA-binding domain"/>
    <property type="match status" value="1"/>
</dbReference>
<dbReference type="KEGG" id="rtx:TI83_10080"/>
<dbReference type="eggNOG" id="COG1846">
    <property type="taxonomic scope" value="Bacteria"/>
</dbReference>
<dbReference type="STRING" id="145458.APU90_06985"/>
<dbReference type="InterPro" id="IPR036388">
    <property type="entry name" value="WH-like_DNA-bd_sf"/>
</dbReference>
<proteinExistence type="predicted"/>
<dbReference type="PANTHER" id="PTHR33164:SF104">
    <property type="entry name" value="TRANSCRIPTIONAL REGULATORY PROTEIN"/>
    <property type="match status" value="1"/>
</dbReference>
<dbReference type="Pfam" id="PF12802">
    <property type="entry name" value="MarR_2"/>
    <property type="match status" value="1"/>
</dbReference>
<gene>
    <name evidence="2" type="ORF">VT73_07145</name>
</gene>
<evidence type="ECO:0000313" key="2">
    <source>
        <dbReference type="EMBL" id="KKM44905.1"/>
    </source>
</evidence>
<dbReference type="Proteomes" id="UP000052979">
    <property type="component" value="Unassembled WGS sequence"/>
</dbReference>
<dbReference type="AlphaFoldDB" id="A0A0C5BU41"/>
<evidence type="ECO:0000259" key="1">
    <source>
        <dbReference type="PROSITE" id="PS50995"/>
    </source>
</evidence>
<comment type="caution">
    <text evidence="2">The sequence shown here is derived from an EMBL/GenBank/DDBJ whole genome shotgun (WGS) entry which is preliminary data.</text>
</comment>
<dbReference type="Gene3D" id="1.10.10.10">
    <property type="entry name" value="Winged helix-like DNA-binding domain superfamily/Winged helix DNA-binding domain"/>
    <property type="match status" value="1"/>
</dbReference>
<dbReference type="PROSITE" id="PS50995">
    <property type="entry name" value="HTH_MARR_2"/>
    <property type="match status" value="1"/>
</dbReference>
<dbReference type="InterPro" id="IPR039422">
    <property type="entry name" value="MarR/SlyA-like"/>
</dbReference>
<dbReference type="EMBL" id="LBFI01000049">
    <property type="protein sequence ID" value="KKM44905.1"/>
    <property type="molecule type" value="Genomic_DNA"/>
</dbReference>
<dbReference type="InterPro" id="IPR000835">
    <property type="entry name" value="HTH_MarR-typ"/>
</dbReference>
<dbReference type="PRINTS" id="PR00598">
    <property type="entry name" value="HTHMARR"/>
</dbReference>
<dbReference type="SMART" id="SM00347">
    <property type="entry name" value="HTH_MARR"/>
    <property type="match status" value="1"/>
</dbReference>
<sequence>MVSRRAVAAWESLFRAQVHVMRALNSEFPTKEISLNEYDVLFNLSRRPEHRARLRDLNKHVLLTQPSVSRLVDRLVARGYVTKSDDPGDARGTIIAITDEGYSLFRRVALTHMETISAQVGSLLDDDELEQLTLLCNKLRKGIAPN</sequence>
<dbReference type="PANTHER" id="PTHR33164">
    <property type="entry name" value="TRANSCRIPTIONAL REGULATOR, MARR FAMILY"/>
    <property type="match status" value="1"/>
</dbReference>
<feature type="domain" description="HTH marR-type" evidence="1">
    <location>
        <begin position="1"/>
        <end position="141"/>
    </location>
</feature>
<accession>A0A0C5BU41</accession>
<name>A0A0C5BU41_9MICO</name>
<dbReference type="PATRIC" id="fig|145458.7.peg.2286"/>
<dbReference type="GO" id="GO:0003700">
    <property type="term" value="F:DNA-binding transcription factor activity"/>
    <property type="evidence" value="ECO:0007669"/>
    <property type="project" value="InterPro"/>
</dbReference>
<dbReference type="KEGG" id="rtc:APU90_06985"/>
<evidence type="ECO:0000313" key="3">
    <source>
        <dbReference type="Proteomes" id="UP000052979"/>
    </source>
</evidence>
<keyword evidence="3" id="KW-1185">Reference proteome</keyword>